<evidence type="ECO:0000313" key="2">
    <source>
        <dbReference type="EMBL" id="BCB91508.1"/>
    </source>
</evidence>
<evidence type="ECO:0000313" key="3">
    <source>
        <dbReference type="Proteomes" id="UP000503011"/>
    </source>
</evidence>
<dbReference type="AlphaFoldDB" id="A0A6F8YZZ5"/>
<reference evidence="2 3" key="1">
    <citation type="submission" date="2020-03" db="EMBL/GenBank/DDBJ databases">
        <title>Whole genome shotgun sequence of Phytohabitans suffuscus NBRC 105367.</title>
        <authorList>
            <person name="Komaki H."/>
            <person name="Tamura T."/>
        </authorList>
    </citation>
    <scope>NUCLEOTIDE SEQUENCE [LARGE SCALE GENOMIC DNA]</scope>
    <source>
        <strain evidence="2 3">NBRC 105367</strain>
    </source>
</reference>
<protein>
    <submittedName>
        <fullName evidence="2">Uncharacterized protein</fullName>
    </submittedName>
</protein>
<proteinExistence type="predicted"/>
<organism evidence="2 3">
    <name type="scientific">Phytohabitans suffuscus</name>
    <dbReference type="NCBI Taxonomy" id="624315"/>
    <lineage>
        <taxon>Bacteria</taxon>
        <taxon>Bacillati</taxon>
        <taxon>Actinomycetota</taxon>
        <taxon>Actinomycetes</taxon>
        <taxon>Micromonosporales</taxon>
        <taxon>Micromonosporaceae</taxon>
    </lineage>
</organism>
<dbReference type="Proteomes" id="UP000503011">
    <property type="component" value="Chromosome"/>
</dbReference>
<gene>
    <name evidence="2" type="ORF">Psuf_088210</name>
</gene>
<keyword evidence="1" id="KW-0812">Transmembrane</keyword>
<reference evidence="2 3" key="2">
    <citation type="submission" date="2020-03" db="EMBL/GenBank/DDBJ databases">
        <authorList>
            <person name="Ichikawa N."/>
            <person name="Kimura A."/>
            <person name="Kitahashi Y."/>
            <person name="Uohara A."/>
        </authorList>
    </citation>
    <scope>NUCLEOTIDE SEQUENCE [LARGE SCALE GENOMIC DNA]</scope>
    <source>
        <strain evidence="2 3">NBRC 105367</strain>
    </source>
</reference>
<dbReference type="KEGG" id="psuu:Psuf_088210"/>
<feature type="transmembrane region" description="Helical" evidence="1">
    <location>
        <begin position="60"/>
        <end position="82"/>
    </location>
</feature>
<sequence length="367" mass="39235">MLVDVHIPCPRCRAEISAAAPYCRTCGHAQPGHEAEVAAARAAAEPSARGALLPTRPAPAALISLVAVALAIVVLTAPVLVVRSVFFGPGDTVHDYFGALADRDADAAWRYVYAEDLERAAHPALASLASPDYTPPDGFRLERLDTDGDRATAQVAYQVSGVAYQGDLALRRLGGPGHTFQRWDITNALHELPVAAAGLTTVTVAGAPVYASEGGRILVFPGAYTVRAPQTPLTEVEPVTVRTGTGDAASLVPRLRVQAQQAAETQIRGYLDGCASQKVAAPPDCPFRYQGFYETTSVQWRVVQYPRMGYQLTEEGLAYARAETFGVVECTARTTSAFEPTDVERYEFDVRGQISSNGTNVVFTVEP</sequence>
<keyword evidence="1" id="KW-0472">Membrane</keyword>
<keyword evidence="3" id="KW-1185">Reference proteome</keyword>
<dbReference type="RefSeq" id="WP_173164630.1">
    <property type="nucleotide sequence ID" value="NZ_AP022871.1"/>
</dbReference>
<accession>A0A6F8YZZ5</accession>
<name>A0A6F8YZZ5_9ACTN</name>
<keyword evidence="1" id="KW-1133">Transmembrane helix</keyword>
<evidence type="ECO:0000256" key="1">
    <source>
        <dbReference type="SAM" id="Phobius"/>
    </source>
</evidence>
<dbReference type="EMBL" id="AP022871">
    <property type="protein sequence ID" value="BCB91508.1"/>
    <property type="molecule type" value="Genomic_DNA"/>
</dbReference>